<feature type="transmembrane region" description="Helical" evidence="1">
    <location>
        <begin position="99"/>
        <end position="118"/>
    </location>
</feature>
<dbReference type="AlphaFoldDB" id="A0A1B1C3E8"/>
<keyword evidence="1" id="KW-1133">Transmembrane helix</keyword>
<reference evidence="2" key="1">
    <citation type="journal article" date="2012" name="Science">
        <title>Ecological populations of bacteria act as socially cohesive units of antibiotic production and resistance.</title>
        <authorList>
            <person name="Cordero O.X."/>
            <person name="Wildschutte H."/>
            <person name="Kirkup B."/>
            <person name="Proehl S."/>
            <person name="Ngo L."/>
            <person name="Hussain F."/>
            <person name="Le Roux F."/>
            <person name="Mincer T."/>
            <person name="Polz M.F."/>
        </authorList>
    </citation>
    <scope>NUCLEOTIDE SEQUENCE</scope>
    <source>
        <strain evidence="2">9CS106</strain>
    </source>
</reference>
<proteinExistence type="predicted"/>
<feature type="transmembrane region" description="Helical" evidence="1">
    <location>
        <begin position="60"/>
        <end position="79"/>
    </location>
</feature>
<accession>A0A1B1C3E8</accession>
<evidence type="ECO:0008006" key="3">
    <source>
        <dbReference type="Google" id="ProtNLM"/>
    </source>
</evidence>
<keyword evidence="1" id="KW-0472">Membrane</keyword>
<gene>
    <name evidence="2" type="ORF">A134_23195</name>
</gene>
<evidence type="ECO:0000313" key="2">
    <source>
        <dbReference type="EMBL" id="ANP79323.1"/>
    </source>
</evidence>
<protein>
    <recommendedName>
        <fullName evidence="3">TMhelix containing protein</fullName>
    </recommendedName>
</protein>
<dbReference type="EMBL" id="CP016231">
    <property type="protein sequence ID" value="ANP79323.1"/>
    <property type="molecule type" value="Genomic_DNA"/>
</dbReference>
<keyword evidence="1" id="KW-0812">Transmembrane</keyword>
<sequence length="132" mass="14818">MLSILTGFITGLFSSSKTTDLAIDALRKTGGLDDMKPQEVADFLLKWIENTKHQSPTRRFLAVGVFFIWSLLIVVWIVFKSLGIWFISINDVAGEVKELLLTIVNDPFTYILSFYFVVDIARQLSGIKGAKS</sequence>
<name>A0A1B1C3E8_9VIBR</name>
<reference evidence="2" key="2">
    <citation type="submission" date="2016-06" db="EMBL/GenBank/DDBJ databases">
        <title>Adaptive Radiation by Waves of Gene Transfer Leads to Fine-Scale Resource Partitioning in Marine Microbes.</title>
        <authorList>
            <person name="Hehemann J.-H."/>
            <person name="Arevalo P."/>
            <person name="Datta M.S."/>
            <person name="Yu X."/>
            <person name="Corzett C."/>
            <person name="Henschel A."/>
            <person name="Preheim S.P."/>
            <person name="Timberlake S."/>
            <person name="Alm E.J."/>
            <person name="Polz M.F."/>
        </authorList>
    </citation>
    <scope>NUCLEOTIDE SEQUENCE</scope>
    <source>
        <strain evidence="2">9CS106</strain>
    </source>
</reference>
<organism evidence="2">
    <name type="scientific">Vibrio crassostreae 9CS106</name>
    <dbReference type="NCBI Taxonomy" id="1191300"/>
    <lineage>
        <taxon>Bacteria</taxon>
        <taxon>Pseudomonadati</taxon>
        <taxon>Pseudomonadota</taxon>
        <taxon>Gammaproteobacteria</taxon>
        <taxon>Vibrionales</taxon>
        <taxon>Vibrionaceae</taxon>
        <taxon>Vibrio</taxon>
    </lineage>
</organism>
<evidence type="ECO:0000256" key="1">
    <source>
        <dbReference type="SAM" id="Phobius"/>
    </source>
</evidence>